<dbReference type="GO" id="GO:0006412">
    <property type="term" value="P:translation"/>
    <property type="evidence" value="ECO:0007669"/>
    <property type="project" value="UniProtKB-UniRule"/>
</dbReference>
<evidence type="ECO:0000259" key="7">
    <source>
        <dbReference type="SMART" id="SM00739"/>
    </source>
</evidence>
<dbReference type="HAMAP" id="MF_01326_B">
    <property type="entry name" value="Ribosomal_uL24_B"/>
    <property type="match status" value="1"/>
</dbReference>
<dbReference type="OrthoDB" id="9807419at2"/>
<dbReference type="Pfam" id="PF17136">
    <property type="entry name" value="ribosomal_L24"/>
    <property type="match status" value="1"/>
</dbReference>
<dbReference type="RefSeq" id="WP_092613356.1">
    <property type="nucleotide sequence ID" value="NZ_FMYF01000013.1"/>
</dbReference>
<evidence type="ECO:0000256" key="6">
    <source>
        <dbReference type="RuleBase" id="RU003477"/>
    </source>
</evidence>
<proteinExistence type="inferred from homology"/>
<evidence type="ECO:0000256" key="2">
    <source>
        <dbReference type="ARBA" id="ARBA00022980"/>
    </source>
</evidence>
<dbReference type="CDD" id="cd06089">
    <property type="entry name" value="KOW_RPL26"/>
    <property type="match status" value="1"/>
</dbReference>
<evidence type="ECO:0000256" key="1">
    <source>
        <dbReference type="ARBA" id="ARBA00010618"/>
    </source>
</evidence>
<dbReference type="GO" id="GO:1990904">
    <property type="term" value="C:ribonucleoprotein complex"/>
    <property type="evidence" value="ECO:0007669"/>
    <property type="project" value="UniProtKB-KW"/>
</dbReference>
<dbReference type="InterPro" id="IPR005824">
    <property type="entry name" value="KOW"/>
</dbReference>
<organism evidence="8 9">
    <name type="scientific">Raineyella antarctica</name>
    <dbReference type="NCBI Taxonomy" id="1577474"/>
    <lineage>
        <taxon>Bacteria</taxon>
        <taxon>Bacillati</taxon>
        <taxon>Actinomycetota</taxon>
        <taxon>Actinomycetes</taxon>
        <taxon>Propionibacteriales</taxon>
        <taxon>Propionibacteriaceae</taxon>
        <taxon>Raineyella</taxon>
    </lineage>
</organism>
<dbReference type="Gene3D" id="2.30.30.30">
    <property type="match status" value="1"/>
</dbReference>
<name>A0A1G6I0D5_9ACTN</name>
<dbReference type="InterPro" id="IPR003256">
    <property type="entry name" value="Ribosomal_uL24"/>
</dbReference>
<dbReference type="EMBL" id="FMYF01000013">
    <property type="protein sequence ID" value="SDB99206.1"/>
    <property type="molecule type" value="Genomic_DNA"/>
</dbReference>
<comment type="subunit">
    <text evidence="5">Part of the 50S ribosomal subunit.</text>
</comment>
<dbReference type="InterPro" id="IPR014722">
    <property type="entry name" value="Rib_uL2_dom2"/>
</dbReference>
<reference evidence="8 9" key="1">
    <citation type="submission" date="2016-06" db="EMBL/GenBank/DDBJ databases">
        <authorList>
            <person name="Olsen C.W."/>
            <person name="Carey S."/>
            <person name="Hinshaw L."/>
            <person name="Karasin A.I."/>
        </authorList>
    </citation>
    <scope>NUCLEOTIDE SEQUENCE [LARGE SCALE GENOMIC DNA]</scope>
    <source>
        <strain evidence="8 9">LZ-22</strain>
    </source>
</reference>
<feature type="domain" description="KOW" evidence="7">
    <location>
        <begin position="8"/>
        <end position="35"/>
    </location>
</feature>
<evidence type="ECO:0000256" key="3">
    <source>
        <dbReference type="ARBA" id="ARBA00023274"/>
    </source>
</evidence>
<protein>
    <recommendedName>
        <fullName evidence="4 5">Large ribosomal subunit protein uL24</fullName>
    </recommendedName>
</protein>
<dbReference type="GO" id="GO:0019843">
    <property type="term" value="F:rRNA binding"/>
    <property type="evidence" value="ECO:0007669"/>
    <property type="project" value="UniProtKB-UniRule"/>
</dbReference>
<keyword evidence="2 5" id="KW-0689">Ribosomal protein</keyword>
<dbReference type="SMART" id="SM00739">
    <property type="entry name" value="KOW"/>
    <property type="match status" value="1"/>
</dbReference>
<keyword evidence="5" id="KW-0694">RNA-binding</keyword>
<dbReference type="AlphaFoldDB" id="A0A1G6I0D5"/>
<dbReference type="GO" id="GO:0003735">
    <property type="term" value="F:structural constituent of ribosome"/>
    <property type="evidence" value="ECO:0007669"/>
    <property type="project" value="InterPro"/>
</dbReference>
<keyword evidence="3 5" id="KW-0687">Ribonucleoprotein</keyword>
<dbReference type="InterPro" id="IPR008991">
    <property type="entry name" value="Translation_prot_SH3-like_sf"/>
</dbReference>
<comment type="function">
    <text evidence="5">One of two assembly initiator proteins, it binds directly to the 5'-end of the 23S rRNA, where it nucleates assembly of the 50S subunit.</text>
</comment>
<keyword evidence="9" id="KW-1185">Reference proteome</keyword>
<evidence type="ECO:0000313" key="8">
    <source>
        <dbReference type="EMBL" id="SDB99206.1"/>
    </source>
</evidence>
<evidence type="ECO:0000313" key="9">
    <source>
        <dbReference type="Proteomes" id="UP000199086"/>
    </source>
</evidence>
<dbReference type="InterPro" id="IPR057264">
    <property type="entry name" value="Ribosomal_uL24_C"/>
</dbReference>
<dbReference type="NCBIfam" id="TIGR01079">
    <property type="entry name" value="rplX_bact"/>
    <property type="match status" value="1"/>
</dbReference>
<dbReference type="GO" id="GO:0005840">
    <property type="term" value="C:ribosome"/>
    <property type="evidence" value="ECO:0007669"/>
    <property type="project" value="UniProtKB-KW"/>
</dbReference>
<dbReference type="SUPFAM" id="SSF50104">
    <property type="entry name" value="Translation proteins SH3-like domain"/>
    <property type="match status" value="1"/>
</dbReference>
<sequence>MSDQKKLHVKKGDRVKVIAGKDKGTVGEIIAVDPSNERVTVQGVNIVKRHLTDRQAGGRTVQGGIVSSEAPIHVSNVQPVVKKDGEEVVTRVGHKRVKVTRTRADGSEHEVYRSVRIAKATGEEF</sequence>
<gene>
    <name evidence="5" type="primary">rplX</name>
    <name evidence="8" type="ORF">GA0111570_11354</name>
</gene>
<dbReference type="Proteomes" id="UP000199086">
    <property type="component" value="Unassembled WGS sequence"/>
</dbReference>
<evidence type="ECO:0000256" key="5">
    <source>
        <dbReference type="HAMAP-Rule" id="MF_01326"/>
    </source>
</evidence>
<dbReference type="PROSITE" id="PS01108">
    <property type="entry name" value="RIBOSOMAL_L24"/>
    <property type="match status" value="1"/>
</dbReference>
<evidence type="ECO:0000256" key="4">
    <source>
        <dbReference type="ARBA" id="ARBA00035206"/>
    </source>
</evidence>
<dbReference type="PANTHER" id="PTHR12903">
    <property type="entry name" value="MITOCHONDRIAL RIBOSOMAL PROTEIN L24"/>
    <property type="match status" value="1"/>
</dbReference>
<keyword evidence="5" id="KW-0699">rRNA-binding</keyword>
<comment type="similarity">
    <text evidence="1 5 6">Belongs to the universal ribosomal protein uL24 family.</text>
</comment>
<dbReference type="InterPro" id="IPR005825">
    <property type="entry name" value="Ribosomal_uL24_CS"/>
</dbReference>
<dbReference type="STRING" id="1577474.GA0111570_11354"/>
<dbReference type="InterPro" id="IPR041988">
    <property type="entry name" value="Ribosomal_uL24_KOW"/>
</dbReference>
<comment type="function">
    <text evidence="5">One of the proteins that surrounds the polypeptide exit tunnel on the outside of the subunit.</text>
</comment>
<accession>A0A1G6I0D5</accession>
<dbReference type="Pfam" id="PF00467">
    <property type="entry name" value="KOW"/>
    <property type="match status" value="1"/>
</dbReference>